<dbReference type="WBParaSite" id="L893_g27715.t1">
    <property type="protein sequence ID" value="L893_g27715.t1"/>
    <property type="gene ID" value="L893_g27715"/>
</dbReference>
<keyword evidence="2" id="KW-1185">Reference proteome</keyword>
<feature type="signal peptide" evidence="1">
    <location>
        <begin position="1"/>
        <end position="18"/>
    </location>
</feature>
<protein>
    <submittedName>
        <fullName evidence="3">Secreted protein</fullName>
    </submittedName>
</protein>
<evidence type="ECO:0000313" key="3">
    <source>
        <dbReference type="WBParaSite" id="L893_g27715.t1"/>
    </source>
</evidence>
<sequence length="138" mass="15222">MRLAVLLAFVSVALLTQAAPTPPKDGSPVLESALSMLTKALSNVQLTEEQVKKLSTSNPEREEKLLRNGILYCDTLKKDCEASPEKSDCELQTQKCFQGIKVCTALESLCVDILFGKHDAVCTDQRDSCFQMVKKNIQ</sequence>
<accession>A0A1I7ZMA2</accession>
<name>A0A1I7ZMA2_9BILA</name>
<feature type="chain" id="PRO_5009313658" evidence="1">
    <location>
        <begin position="19"/>
        <end position="138"/>
    </location>
</feature>
<keyword evidence="1" id="KW-0732">Signal</keyword>
<dbReference type="Proteomes" id="UP000095287">
    <property type="component" value="Unplaced"/>
</dbReference>
<evidence type="ECO:0000256" key="1">
    <source>
        <dbReference type="SAM" id="SignalP"/>
    </source>
</evidence>
<reference evidence="3" key="1">
    <citation type="submission" date="2016-11" db="UniProtKB">
        <authorList>
            <consortium name="WormBaseParasite"/>
        </authorList>
    </citation>
    <scope>IDENTIFICATION</scope>
</reference>
<organism evidence="2 3">
    <name type="scientific">Steinernema glaseri</name>
    <dbReference type="NCBI Taxonomy" id="37863"/>
    <lineage>
        <taxon>Eukaryota</taxon>
        <taxon>Metazoa</taxon>
        <taxon>Ecdysozoa</taxon>
        <taxon>Nematoda</taxon>
        <taxon>Chromadorea</taxon>
        <taxon>Rhabditida</taxon>
        <taxon>Tylenchina</taxon>
        <taxon>Panagrolaimomorpha</taxon>
        <taxon>Strongyloidoidea</taxon>
        <taxon>Steinernematidae</taxon>
        <taxon>Steinernema</taxon>
    </lineage>
</organism>
<dbReference type="AlphaFoldDB" id="A0A1I7ZMA2"/>
<proteinExistence type="predicted"/>
<evidence type="ECO:0000313" key="2">
    <source>
        <dbReference type="Proteomes" id="UP000095287"/>
    </source>
</evidence>